<evidence type="ECO:0000256" key="1">
    <source>
        <dbReference type="SAM" id="MobiDB-lite"/>
    </source>
</evidence>
<sequence length="406" mass="43223">MLRVLLGCLALLPESVGVAQCGPGGCYVGPSRSAPSGPRTHESIARILHHEASGDSIGSGTLVASIAGGGYVLTCAHLFEGPGRTEVQVAGRSLPAELVAIDRSHDLALLKTTGGVGRPVEVAAITAGVVLSACGFGSTGELRCVRGPITGFATASGATEPSVRLRGSVRSGDSGGPVFDTAGRLVAVVWGQRDGETFAMGGAPLRRILARLPQANQSLKPVERTPQAEPPQQPDRWRESIERRIDQIANQPEPDLPALPDDLLRRGDLQQLASRWDQRFDELRSEVTVNVAAPISKRFRGVGSVEALLAAIGIGGPLGFAVWTGLAWWRRRSTRNDTKPSTRSIAVDSPPPPQQVVPETHFVSYQRDDYAKAHQWASEQLSRKFPGSVELLTSLDSLIRQQLNGS</sequence>
<dbReference type="PRINTS" id="PR00834">
    <property type="entry name" value="PROTEASES2C"/>
</dbReference>
<dbReference type="EMBL" id="SJPR01000003">
    <property type="protein sequence ID" value="TWT96760.1"/>
    <property type="molecule type" value="Genomic_DNA"/>
</dbReference>
<dbReference type="GO" id="GO:0004252">
    <property type="term" value="F:serine-type endopeptidase activity"/>
    <property type="evidence" value="ECO:0007669"/>
    <property type="project" value="InterPro"/>
</dbReference>
<dbReference type="Pfam" id="PF13365">
    <property type="entry name" value="Trypsin_2"/>
    <property type="match status" value="1"/>
</dbReference>
<dbReference type="RefSeq" id="WP_197526514.1">
    <property type="nucleotide sequence ID" value="NZ_SJPR01000003.1"/>
</dbReference>
<dbReference type="Proteomes" id="UP000317421">
    <property type="component" value="Unassembled WGS sequence"/>
</dbReference>
<dbReference type="InterPro" id="IPR001940">
    <property type="entry name" value="Peptidase_S1C"/>
</dbReference>
<evidence type="ECO:0000313" key="4">
    <source>
        <dbReference type="Proteomes" id="UP000317421"/>
    </source>
</evidence>
<keyword evidence="2" id="KW-1133">Transmembrane helix</keyword>
<feature type="region of interest" description="Disordered" evidence="1">
    <location>
        <begin position="336"/>
        <end position="357"/>
    </location>
</feature>
<organism evidence="3 4">
    <name type="scientific">Botrimarina colliarenosi</name>
    <dbReference type="NCBI Taxonomy" id="2528001"/>
    <lineage>
        <taxon>Bacteria</taxon>
        <taxon>Pseudomonadati</taxon>
        <taxon>Planctomycetota</taxon>
        <taxon>Planctomycetia</taxon>
        <taxon>Pirellulales</taxon>
        <taxon>Lacipirellulaceae</taxon>
        <taxon>Botrimarina</taxon>
    </lineage>
</organism>
<dbReference type="PANTHER" id="PTHR43019:SF23">
    <property type="entry name" value="PROTEASE DO-LIKE 5, CHLOROPLASTIC"/>
    <property type="match status" value="1"/>
</dbReference>
<dbReference type="GO" id="GO:0006508">
    <property type="term" value="P:proteolysis"/>
    <property type="evidence" value="ECO:0007669"/>
    <property type="project" value="InterPro"/>
</dbReference>
<dbReference type="SUPFAM" id="SSF50494">
    <property type="entry name" value="Trypsin-like serine proteases"/>
    <property type="match status" value="1"/>
</dbReference>
<evidence type="ECO:0008006" key="5">
    <source>
        <dbReference type="Google" id="ProtNLM"/>
    </source>
</evidence>
<reference evidence="3 4" key="1">
    <citation type="submission" date="2019-02" db="EMBL/GenBank/DDBJ databases">
        <title>Deep-cultivation of Planctomycetes and their phenomic and genomic characterization uncovers novel biology.</title>
        <authorList>
            <person name="Wiegand S."/>
            <person name="Jogler M."/>
            <person name="Boedeker C."/>
            <person name="Pinto D."/>
            <person name="Vollmers J."/>
            <person name="Rivas-Marin E."/>
            <person name="Kohn T."/>
            <person name="Peeters S.H."/>
            <person name="Heuer A."/>
            <person name="Rast P."/>
            <person name="Oberbeckmann S."/>
            <person name="Bunk B."/>
            <person name="Jeske O."/>
            <person name="Meyerdierks A."/>
            <person name="Storesund J.E."/>
            <person name="Kallscheuer N."/>
            <person name="Luecker S."/>
            <person name="Lage O.M."/>
            <person name="Pohl T."/>
            <person name="Merkel B.J."/>
            <person name="Hornburger P."/>
            <person name="Mueller R.-W."/>
            <person name="Bruemmer F."/>
            <person name="Labrenz M."/>
            <person name="Spormann A.M."/>
            <person name="Op Den Camp H."/>
            <person name="Overmann J."/>
            <person name="Amann R."/>
            <person name="Jetten M.S.M."/>
            <person name="Mascher T."/>
            <person name="Medema M.H."/>
            <person name="Devos D.P."/>
            <person name="Kaster A.-K."/>
            <person name="Ovreas L."/>
            <person name="Rohde M."/>
            <person name="Galperin M.Y."/>
            <person name="Jogler C."/>
        </authorList>
    </citation>
    <scope>NUCLEOTIDE SEQUENCE [LARGE SCALE GENOMIC DNA]</scope>
    <source>
        <strain evidence="3 4">Pla108</strain>
    </source>
</reference>
<comment type="caution">
    <text evidence="3">The sequence shown here is derived from an EMBL/GenBank/DDBJ whole genome shotgun (WGS) entry which is preliminary data.</text>
</comment>
<dbReference type="Gene3D" id="2.40.10.120">
    <property type="match status" value="1"/>
</dbReference>
<evidence type="ECO:0000313" key="3">
    <source>
        <dbReference type="EMBL" id="TWT96760.1"/>
    </source>
</evidence>
<evidence type="ECO:0000256" key="2">
    <source>
        <dbReference type="SAM" id="Phobius"/>
    </source>
</evidence>
<dbReference type="AlphaFoldDB" id="A0A5C6ABH7"/>
<gene>
    <name evidence="3" type="ORF">Pla108_25340</name>
</gene>
<keyword evidence="2" id="KW-0472">Membrane</keyword>
<feature type="transmembrane region" description="Helical" evidence="2">
    <location>
        <begin position="307"/>
        <end position="329"/>
    </location>
</feature>
<keyword evidence="2" id="KW-0812">Transmembrane</keyword>
<proteinExistence type="predicted"/>
<dbReference type="InterPro" id="IPR009003">
    <property type="entry name" value="Peptidase_S1_PA"/>
</dbReference>
<name>A0A5C6ABH7_9BACT</name>
<keyword evidence="4" id="KW-1185">Reference proteome</keyword>
<dbReference type="PANTHER" id="PTHR43019">
    <property type="entry name" value="SERINE ENDOPROTEASE DEGS"/>
    <property type="match status" value="1"/>
</dbReference>
<accession>A0A5C6ABH7</accession>
<feature type="region of interest" description="Disordered" evidence="1">
    <location>
        <begin position="217"/>
        <end position="237"/>
    </location>
</feature>
<protein>
    <recommendedName>
        <fullName evidence="5">Peptidase Do</fullName>
    </recommendedName>
</protein>